<accession>A0A433QQB8</accession>
<evidence type="ECO:0000313" key="1">
    <source>
        <dbReference type="EMBL" id="RUS31959.1"/>
    </source>
</evidence>
<dbReference type="PANTHER" id="PTHR13223">
    <property type="entry name" value="ACIDIC FIBROBLAST GROWTH FACTOR INTRACELLULAR BINDING PROTEIN"/>
    <property type="match status" value="1"/>
</dbReference>
<comment type="caution">
    <text evidence="1">The sequence shown here is derived from an EMBL/GenBank/DDBJ whole genome shotgun (WGS) entry which is preliminary data.</text>
</comment>
<protein>
    <submittedName>
        <fullName evidence="1">Acidic fibroblast growth factor binding protein</fullName>
    </submittedName>
</protein>
<gene>
    <name evidence="1" type="ORF">BC938DRAFT_476646</name>
</gene>
<dbReference type="AlphaFoldDB" id="A0A433QQB8"/>
<proteinExistence type="predicted"/>
<dbReference type="Pfam" id="PF05427">
    <property type="entry name" value="FIBP"/>
    <property type="match status" value="1"/>
</dbReference>
<keyword evidence="2" id="KW-1185">Reference proteome</keyword>
<reference evidence="1 2" key="1">
    <citation type="journal article" date="2018" name="New Phytol.">
        <title>Phylogenomics of Endogonaceae and evolution of mycorrhizas within Mucoromycota.</title>
        <authorList>
            <person name="Chang Y."/>
            <person name="Desiro A."/>
            <person name="Na H."/>
            <person name="Sandor L."/>
            <person name="Lipzen A."/>
            <person name="Clum A."/>
            <person name="Barry K."/>
            <person name="Grigoriev I.V."/>
            <person name="Martin F.M."/>
            <person name="Stajich J.E."/>
            <person name="Smith M.E."/>
            <person name="Bonito G."/>
            <person name="Spatafora J.W."/>
        </authorList>
    </citation>
    <scope>NUCLEOTIDE SEQUENCE [LARGE SCALE GENOMIC DNA]</scope>
    <source>
        <strain evidence="1 2">AD002</strain>
    </source>
</reference>
<dbReference type="Proteomes" id="UP000274822">
    <property type="component" value="Unassembled WGS sequence"/>
</dbReference>
<dbReference type="PANTHER" id="PTHR13223:SF2">
    <property type="entry name" value="ACIDIC FIBROBLAST GROWTH FACTOR INTRACELLULAR-BINDING PROTEIN"/>
    <property type="match status" value="1"/>
</dbReference>
<evidence type="ECO:0000313" key="2">
    <source>
        <dbReference type="Proteomes" id="UP000274822"/>
    </source>
</evidence>
<dbReference type="GO" id="GO:0005634">
    <property type="term" value="C:nucleus"/>
    <property type="evidence" value="ECO:0007669"/>
    <property type="project" value="TreeGrafter"/>
</dbReference>
<name>A0A433QQB8_9FUNG</name>
<sequence length="427" mass="48663">MISISGDGEWARPSVFFGVCASAMTSPGKQPRTREPPCLIAPQLFESMAEFTVCSSNALVIDQSILWGWLLGLSVDQMVGYRQPRTQTPVSNKVLKSYVLTQYRNFELLEHCLHEPRYFYEQQYLFPLSPQAKKLLVERYYGFDEPVMRELLGKKLSARARKDLDEVSEKTKIHLGSCRRQFDNLKWILKQVEDSENRPIIEEIQNYFMLSKDHASKYAHIIFITNNRLDTSKRKLAHFTFEDFEYCGAVFMSLWTSSTTATLPEFDTAMASDLRDLKAILLNEKTMFESYRTLVTQQAQRTVPTATLECLQMQFKTILRNVLTIGSGLSSSKEVRDLFIDLVEKVCEPLTGTGCSAAEVGVLFDTMIEQFANVVGMTQMRHLKRYEGSLERLLKGVKLAGMKLYRVFGHTRTLSKNLAIVIGAGQS</sequence>
<dbReference type="InterPro" id="IPR008614">
    <property type="entry name" value="FIBP"/>
</dbReference>
<organism evidence="1 2">
    <name type="scientific">Jimgerdemannia flammicorona</name>
    <dbReference type="NCBI Taxonomy" id="994334"/>
    <lineage>
        <taxon>Eukaryota</taxon>
        <taxon>Fungi</taxon>
        <taxon>Fungi incertae sedis</taxon>
        <taxon>Mucoromycota</taxon>
        <taxon>Mucoromycotina</taxon>
        <taxon>Endogonomycetes</taxon>
        <taxon>Endogonales</taxon>
        <taxon>Endogonaceae</taxon>
        <taxon>Jimgerdemannia</taxon>
    </lineage>
</organism>
<dbReference type="EMBL" id="RBNJ01002450">
    <property type="protein sequence ID" value="RUS31959.1"/>
    <property type="molecule type" value="Genomic_DNA"/>
</dbReference>